<keyword evidence="2 4" id="KW-0808">Transferase</keyword>
<evidence type="ECO:0000256" key="1">
    <source>
        <dbReference type="ARBA" id="ARBA00022603"/>
    </source>
</evidence>
<evidence type="ECO:0000256" key="2">
    <source>
        <dbReference type="ARBA" id="ARBA00022679"/>
    </source>
</evidence>
<gene>
    <name evidence="4" type="ORF">FCC1311_110172</name>
</gene>
<keyword evidence="1 4" id="KW-0489">Methyltransferase</keyword>
<organism evidence="4 5">
    <name type="scientific">Hondaea fermentalgiana</name>
    <dbReference type="NCBI Taxonomy" id="2315210"/>
    <lineage>
        <taxon>Eukaryota</taxon>
        <taxon>Sar</taxon>
        <taxon>Stramenopiles</taxon>
        <taxon>Bigyra</taxon>
        <taxon>Labyrinthulomycetes</taxon>
        <taxon>Thraustochytrida</taxon>
        <taxon>Thraustochytriidae</taxon>
        <taxon>Hondaea</taxon>
    </lineage>
</organism>
<dbReference type="InterPro" id="IPR029028">
    <property type="entry name" value="Alpha/beta_knot_MTases"/>
</dbReference>
<dbReference type="InterPro" id="IPR045330">
    <property type="entry name" value="TRM3/TARBP1"/>
</dbReference>
<dbReference type="Proteomes" id="UP000241890">
    <property type="component" value="Unassembled WGS sequence"/>
</dbReference>
<dbReference type="SUPFAM" id="SSF75217">
    <property type="entry name" value="alpha/beta knot"/>
    <property type="match status" value="1"/>
</dbReference>
<evidence type="ECO:0000259" key="3">
    <source>
        <dbReference type="Pfam" id="PF00588"/>
    </source>
</evidence>
<dbReference type="InParanoid" id="A0A2R5GW45"/>
<name>A0A2R5GW45_9STRA</name>
<dbReference type="PANTHER" id="PTHR12029:SF11">
    <property type="entry name" value="METHYLTRANSFERASE TARBP1-RELATED"/>
    <property type="match status" value="1"/>
</dbReference>
<dbReference type="Gene3D" id="3.40.1280.10">
    <property type="match status" value="1"/>
</dbReference>
<dbReference type="SUPFAM" id="SSF48371">
    <property type="entry name" value="ARM repeat"/>
    <property type="match status" value="1"/>
</dbReference>
<dbReference type="EMBL" id="BEYU01000217">
    <property type="protein sequence ID" value="GBG34795.1"/>
    <property type="molecule type" value="Genomic_DNA"/>
</dbReference>
<evidence type="ECO:0000313" key="5">
    <source>
        <dbReference type="Proteomes" id="UP000241890"/>
    </source>
</evidence>
<accession>A0A2R5GW45</accession>
<dbReference type="InterPro" id="IPR016024">
    <property type="entry name" value="ARM-type_fold"/>
</dbReference>
<evidence type="ECO:0000313" key="4">
    <source>
        <dbReference type="EMBL" id="GBG34795.1"/>
    </source>
</evidence>
<reference evidence="4 5" key="1">
    <citation type="submission" date="2017-12" db="EMBL/GenBank/DDBJ databases">
        <title>Sequencing, de novo assembly and annotation of complete genome of a new Thraustochytrid species, strain FCC1311.</title>
        <authorList>
            <person name="Sedici K."/>
            <person name="Godart F."/>
            <person name="Aiese Cigliano R."/>
            <person name="Sanseverino W."/>
            <person name="Barakat M."/>
            <person name="Ortet P."/>
            <person name="Marechal E."/>
            <person name="Cagnac O."/>
            <person name="Amato A."/>
        </authorList>
    </citation>
    <scope>NUCLEOTIDE SEQUENCE [LARGE SCALE GENOMIC DNA]</scope>
</reference>
<feature type="domain" description="tRNA/rRNA methyltransferase SpoU type" evidence="3">
    <location>
        <begin position="1187"/>
        <end position="1324"/>
    </location>
</feature>
<dbReference type="InterPro" id="IPR044748">
    <property type="entry name" value="Trm3/TARBP1_C"/>
</dbReference>
<dbReference type="InterPro" id="IPR029026">
    <property type="entry name" value="tRNA_m1G_MTases_N"/>
</dbReference>
<dbReference type="Pfam" id="PF00588">
    <property type="entry name" value="SpoU_methylase"/>
    <property type="match status" value="1"/>
</dbReference>
<comment type="caution">
    <text evidence="4">The sequence shown here is derived from an EMBL/GenBank/DDBJ whole genome shotgun (WGS) entry which is preliminary data.</text>
</comment>
<keyword evidence="5" id="KW-1185">Reference proteome</keyword>
<dbReference type="InterPro" id="IPR001537">
    <property type="entry name" value="SpoU_MeTrfase"/>
</dbReference>
<dbReference type="OrthoDB" id="241340at2759"/>
<dbReference type="PANTHER" id="PTHR12029">
    <property type="entry name" value="RNA METHYLTRANSFERASE"/>
    <property type="match status" value="1"/>
</dbReference>
<dbReference type="GO" id="GO:0003723">
    <property type="term" value="F:RNA binding"/>
    <property type="evidence" value="ECO:0007669"/>
    <property type="project" value="InterPro"/>
</dbReference>
<sequence length="1340" mass="147232">MDAMEALEQAVEAVHRALRRAREAQATPDVNALARLAWRQATLGREASMQCMDPDTLQECLRAAVRRERKEDASDAREVLEAVAKAIVETSSSQDREGSRVVVVEDGEKVLLLELVVVNELLFTGNAVEAATRAAGNAEMSSWGSAALENWLVERFAMASPTSRPHAIDHVVRRASSAASEEQLTASLRFIASLLGQVDPSLMDTSHLERLEKLCMDNVHIQGCVGTLLPRLCGTFGLAIADTELLDKVARALWDKDQLLESLRRLTLVFAACEKQRAVETRLLGRLRTDAAVWQAIRAGLEQGADMPGRQALFLLDMCVAACPDPRWRKLVDVLKGLAQMERQALKRTWTQLATLLVTKTSGSRDWEGPAFAWSWARIALCRALAHRNTAFAAQCSVRLLDLESGQGIFSPDADFLARYVFASSNLALYVRDQVLDRLEKFASRVAAKDSAPLMLRAAGVALASHETFMAARPLCIALAQRSSDNALLGDGTDHSFDKLEALIAAVENLAEARQHPVFAAAVSEQLEALRAALDTFAIADGNLEHIGRLAYALYLNRTQWKAWSSSWRTVQGSVPQALFEAPASSTLTPRARAGLLIALLVEESGQEVLVQTVAAWARLSDAEKLTLALQTLCPVIAHGMKNDSIRQRFEHGLCARSESLLLLDWAQAHSEAKVYDAFSAGATFPNFGPRLAESIARTLESTQLTAPKSSAYWALVKTGAHILSQSRWSACKANLLTDFDASDAPERWNAMHVLLQDPEHAGEALQALMRALAGEAVMSSEETSSLVNILQQHAEYVFVSAAKHDVARLVLTSPRLTAEQKVDTLFSNAQVIKHADTREAVLRPLWGQAATSMQQGSFKMLEAVLDAQEENAWAEEIFALVTRSSDEESIQSSNNNKEGPWVDLDTTPFLRLMCLEFLTKIVDRNPSWALSFAKRLKDMAYTNASASSAERRWAARAFCVLGSNLRGISDEAVVELFEGIMNADFDGLREEVELRWILETAMLALLLQRPESLMRRLVARVERCDDLEQLLSYVYVLTSGVYYVSDQDIDALRKADASTDTEGGAESGLVSTIVREAVSWAASENLSVRTLGPALLSMLVERKAWGVDAENPLCASLYGFVRGNLHAQKTADKALAKVRRHGMDTMARPWHHFCRGVLAESVTESASLTPSNGTLLRRGELLASLVSKVPNVAGLIRTADVLGLSEITISQFRFLKNAGFPGIACSAEDFVPVREVPYADLGDYIRKRKAAGCRVLALEQAAESVSIEDYKFPMDVPVCFLLGMEKEGVPMHLLNLVDDCIEIPQFGLTRSLNVHASGSILLWEYVKQQQRSKTHVPQV</sequence>
<proteinExistence type="predicted"/>
<protein>
    <submittedName>
        <fullName evidence="4">tRNA guanosine18-2'-O-methyltransferase</fullName>
    </submittedName>
</protein>
<dbReference type="GO" id="GO:0030488">
    <property type="term" value="P:tRNA methylation"/>
    <property type="evidence" value="ECO:0007669"/>
    <property type="project" value="InterPro"/>
</dbReference>
<dbReference type="CDD" id="cd18091">
    <property type="entry name" value="SpoU-like_TRM3-like"/>
    <property type="match status" value="1"/>
</dbReference>
<dbReference type="GO" id="GO:0016423">
    <property type="term" value="F:tRNA (guanine) methyltransferase activity"/>
    <property type="evidence" value="ECO:0007669"/>
    <property type="project" value="InterPro"/>
</dbReference>